<dbReference type="InterPro" id="IPR005828">
    <property type="entry name" value="MFS_sugar_transport-like"/>
</dbReference>
<evidence type="ECO:0000259" key="6">
    <source>
        <dbReference type="PROSITE" id="PS50850"/>
    </source>
</evidence>
<gene>
    <name evidence="7" type="ORF">OFUS_LOCUS1922</name>
</gene>
<evidence type="ECO:0000256" key="3">
    <source>
        <dbReference type="ARBA" id="ARBA00022989"/>
    </source>
</evidence>
<feature type="transmembrane region" description="Helical" evidence="5">
    <location>
        <begin position="322"/>
        <end position="343"/>
    </location>
</feature>
<dbReference type="Gene3D" id="1.20.1250.20">
    <property type="entry name" value="MFS general substrate transporter like domains"/>
    <property type="match status" value="1"/>
</dbReference>
<evidence type="ECO:0000313" key="7">
    <source>
        <dbReference type="EMBL" id="CAH1774470.1"/>
    </source>
</evidence>
<feature type="transmembrane region" description="Helical" evidence="5">
    <location>
        <begin position="355"/>
        <end position="375"/>
    </location>
</feature>
<accession>A0A8S4N016</accession>
<dbReference type="PANTHER" id="PTHR24064">
    <property type="entry name" value="SOLUTE CARRIER FAMILY 22 MEMBER"/>
    <property type="match status" value="1"/>
</dbReference>
<comment type="subcellular location">
    <subcellularLocation>
        <location evidence="1">Membrane</location>
        <topology evidence="1">Multi-pass membrane protein</topology>
    </subcellularLocation>
</comment>
<dbReference type="PROSITE" id="PS50850">
    <property type="entry name" value="MFS"/>
    <property type="match status" value="1"/>
</dbReference>
<keyword evidence="4 5" id="KW-0472">Membrane</keyword>
<evidence type="ECO:0000256" key="1">
    <source>
        <dbReference type="ARBA" id="ARBA00004141"/>
    </source>
</evidence>
<dbReference type="InterPro" id="IPR020846">
    <property type="entry name" value="MFS_dom"/>
</dbReference>
<protein>
    <recommendedName>
        <fullName evidence="6">Major facilitator superfamily (MFS) profile domain-containing protein</fullName>
    </recommendedName>
</protein>
<feature type="transmembrane region" description="Helical" evidence="5">
    <location>
        <begin position="477"/>
        <end position="497"/>
    </location>
</feature>
<dbReference type="OrthoDB" id="3936150at2759"/>
<keyword evidence="8" id="KW-1185">Reference proteome</keyword>
<feature type="domain" description="Major facilitator superfamily (MFS) profile" evidence="6">
    <location>
        <begin position="71"/>
        <end position="502"/>
    </location>
</feature>
<feature type="transmembrane region" description="Helical" evidence="5">
    <location>
        <begin position="122"/>
        <end position="142"/>
    </location>
</feature>
<comment type="caution">
    <text evidence="7">The sequence shown here is derived from an EMBL/GenBank/DDBJ whole genome shotgun (WGS) entry which is preliminary data.</text>
</comment>
<feature type="transmembrane region" description="Helical" evidence="5">
    <location>
        <begin position="449"/>
        <end position="471"/>
    </location>
</feature>
<dbReference type="Proteomes" id="UP000749559">
    <property type="component" value="Unassembled WGS sequence"/>
</dbReference>
<feature type="transmembrane region" description="Helical" evidence="5">
    <location>
        <begin position="384"/>
        <end position="403"/>
    </location>
</feature>
<feature type="transmembrane region" description="Helical" evidence="5">
    <location>
        <begin position="178"/>
        <end position="199"/>
    </location>
</feature>
<feature type="transmembrane region" description="Helical" evidence="5">
    <location>
        <begin position="20"/>
        <end position="45"/>
    </location>
</feature>
<dbReference type="GO" id="GO:0022857">
    <property type="term" value="F:transmembrane transporter activity"/>
    <property type="evidence" value="ECO:0007669"/>
    <property type="project" value="InterPro"/>
</dbReference>
<evidence type="ECO:0000256" key="2">
    <source>
        <dbReference type="ARBA" id="ARBA00022692"/>
    </source>
</evidence>
<reference evidence="7" key="1">
    <citation type="submission" date="2022-03" db="EMBL/GenBank/DDBJ databases">
        <authorList>
            <person name="Martin C."/>
        </authorList>
    </citation>
    <scope>NUCLEOTIDE SEQUENCE</scope>
</reference>
<proteinExistence type="predicted"/>
<keyword evidence="2 5" id="KW-0812">Transmembrane</keyword>
<dbReference type="InterPro" id="IPR005829">
    <property type="entry name" value="Sugar_transporter_CS"/>
</dbReference>
<feature type="transmembrane region" description="Helical" evidence="5">
    <location>
        <begin position="154"/>
        <end position="172"/>
    </location>
</feature>
<dbReference type="GO" id="GO:0016020">
    <property type="term" value="C:membrane"/>
    <property type="evidence" value="ECO:0007669"/>
    <property type="project" value="UniProtKB-SubCell"/>
</dbReference>
<dbReference type="CDD" id="cd17317">
    <property type="entry name" value="MFS_SLC22"/>
    <property type="match status" value="1"/>
</dbReference>
<dbReference type="Pfam" id="PF00083">
    <property type="entry name" value="Sugar_tr"/>
    <property type="match status" value="1"/>
</dbReference>
<dbReference type="SUPFAM" id="SSF103473">
    <property type="entry name" value="MFS general substrate transporter"/>
    <property type="match status" value="1"/>
</dbReference>
<name>A0A8S4N016_OWEFU</name>
<dbReference type="EMBL" id="CAIIXF020000001">
    <property type="protein sequence ID" value="CAH1774470.1"/>
    <property type="molecule type" value="Genomic_DNA"/>
</dbReference>
<evidence type="ECO:0000256" key="5">
    <source>
        <dbReference type="SAM" id="Phobius"/>
    </source>
</evidence>
<evidence type="ECO:0000313" key="8">
    <source>
        <dbReference type="Proteomes" id="UP000749559"/>
    </source>
</evidence>
<evidence type="ECO:0000256" key="4">
    <source>
        <dbReference type="ARBA" id="ARBA00023136"/>
    </source>
</evidence>
<sequence length="563" mass="62342">MAVDYEGYLKNVGHFGWTQLRIWFLVSLAEIPASWAIMIMVFIAAKPNWTCMDNINPDSDSDLTYSAANTSSALILSSSSAQNVSFGKISSCSTAKQCMNLTYESDKSSIVTEWDLICEKNYVGALITTIQMGGMLVGACIVGQLADVWGRKKTFYTVYTLMILLGFCSAFANTWQLFAVIRFFIGACLAGLLVVNFVLPMEFVGPRWRVLFAMQFWCVGIMLLPLPAYFISNWRHLCMATSLPGLLLLATWWLVPESPRWLAMQGRVEEAGHVLQWLADSNNVKTFTVDYDILKQVAKVERDKVSTVRAYSYWDLCRTPTLAKVTAILGYAWFVNSAVYYGLSLNVKHLSGNKYLNIFISGVVEIPALLAVYFIDAFGGGRRISMFSFMMFSGVASLCIQFINMAGKYEELEDVVTVLAMLGKFGVSGSWSLAYIYAAEAYPTNARNLGIGANSMMGRVGGMLAPQLVFLDSITKSLPFVIFGVLGISSALLLLLLPETARKPLPDAMPSWSWCKTQTPGTVERNELDQLNSDCGVQTHKLQIDNQDDINPEQVLVNGNAIL</sequence>
<dbReference type="AlphaFoldDB" id="A0A8S4N016"/>
<feature type="transmembrane region" description="Helical" evidence="5">
    <location>
        <begin position="415"/>
        <end position="437"/>
    </location>
</feature>
<organism evidence="7 8">
    <name type="scientific">Owenia fusiformis</name>
    <name type="common">Polychaete worm</name>
    <dbReference type="NCBI Taxonomy" id="6347"/>
    <lineage>
        <taxon>Eukaryota</taxon>
        <taxon>Metazoa</taxon>
        <taxon>Spiralia</taxon>
        <taxon>Lophotrochozoa</taxon>
        <taxon>Annelida</taxon>
        <taxon>Polychaeta</taxon>
        <taxon>Sedentaria</taxon>
        <taxon>Canalipalpata</taxon>
        <taxon>Sabellida</taxon>
        <taxon>Oweniida</taxon>
        <taxon>Oweniidae</taxon>
        <taxon>Owenia</taxon>
    </lineage>
</organism>
<feature type="transmembrane region" description="Helical" evidence="5">
    <location>
        <begin position="211"/>
        <end position="231"/>
    </location>
</feature>
<dbReference type="InterPro" id="IPR036259">
    <property type="entry name" value="MFS_trans_sf"/>
</dbReference>
<dbReference type="PROSITE" id="PS00216">
    <property type="entry name" value="SUGAR_TRANSPORT_1"/>
    <property type="match status" value="1"/>
</dbReference>
<keyword evidence="3 5" id="KW-1133">Transmembrane helix</keyword>